<evidence type="ECO:0000256" key="4">
    <source>
        <dbReference type="ARBA" id="ARBA00015647"/>
    </source>
</evidence>
<evidence type="ECO:0000256" key="9">
    <source>
        <dbReference type="ARBA" id="ARBA00029902"/>
    </source>
</evidence>
<evidence type="ECO:0000313" key="13">
    <source>
        <dbReference type="EMBL" id="KAK9813858.1"/>
    </source>
</evidence>
<evidence type="ECO:0000256" key="11">
    <source>
        <dbReference type="ARBA" id="ARBA00048258"/>
    </source>
</evidence>
<comment type="caution">
    <text evidence="13">The sequence shown here is derived from an EMBL/GenBank/DDBJ whole genome shotgun (WGS) entry which is preliminary data.</text>
</comment>
<feature type="compositionally biased region" description="Low complexity" evidence="12">
    <location>
        <begin position="825"/>
        <end position="844"/>
    </location>
</feature>
<dbReference type="EC" id="6.3.2.1" evidence="3"/>
<evidence type="ECO:0000256" key="2">
    <source>
        <dbReference type="ARBA" id="ARBA00009256"/>
    </source>
</evidence>
<organism evidence="13 14">
    <name type="scientific">Symbiochloris irregularis</name>
    <dbReference type="NCBI Taxonomy" id="706552"/>
    <lineage>
        <taxon>Eukaryota</taxon>
        <taxon>Viridiplantae</taxon>
        <taxon>Chlorophyta</taxon>
        <taxon>core chlorophytes</taxon>
        <taxon>Trebouxiophyceae</taxon>
        <taxon>Trebouxiales</taxon>
        <taxon>Trebouxiaceae</taxon>
        <taxon>Symbiochloris</taxon>
    </lineage>
</organism>
<feature type="region of interest" description="Disordered" evidence="12">
    <location>
        <begin position="1347"/>
        <end position="1366"/>
    </location>
</feature>
<dbReference type="InterPro" id="IPR042176">
    <property type="entry name" value="Pantoate_ligase_C"/>
</dbReference>
<feature type="compositionally biased region" description="Basic and acidic residues" evidence="12">
    <location>
        <begin position="725"/>
        <end position="736"/>
    </location>
</feature>
<feature type="compositionally biased region" description="Low complexity" evidence="12">
    <location>
        <begin position="1347"/>
        <end position="1362"/>
    </location>
</feature>
<keyword evidence="5" id="KW-0436">Ligase</keyword>
<feature type="compositionally biased region" description="Basic and acidic residues" evidence="12">
    <location>
        <begin position="661"/>
        <end position="671"/>
    </location>
</feature>
<dbReference type="InterPro" id="IPR003721">
    <property type="entry name" value="Pantoate_ligase"/>
</dbReference>
<comment type="catalytic activity">
    <reaction evidence="11">
        <text>(R)-pantoate + beta-alanine + ATP = (R)-pantothenate + AMP + diphosphate + H(+)</text>
        <dbReference type="Rhea" id="RHEA:10912"/>
        <dbReference type="ChEBI" id="CHEBI:15378"/>
        <dbReference type="ChEBI" id="CHEBI:15980"/>
        <dbReference type="ChEBI" id="CHEBI:29032"/>
        <dbReference type="ChEBI" id="CHEBI:30616"/>
        <dbReference type="ChEBI" id="CHEBI:33019"/>
        <dbReference type="ChEBI" id="CHEBI:57966"/>
        <dbReference type="ChEBI" id="CHEBI:456215"/>
        <dbReference type="EC" id="6.3.2.1"/>
    </reaction>
</comment>
<reference evidence="13 14" key="1">
    <citation type="journal article" date="2024" name="Nat. Commun.">
        <title>Phylogenomics reveals the evolutionary origins of lichenization in chlorophyte algae.</title>
        <authorList>
            <person name="Puginier C."/>
            <person name="Libourel C."/>
            <person name="Otte J."/>
            <person name="Skaloud P."/>
            <person name="Haon M."/>
            <person name="Grisel S."/>
            <person name="Petersen M."/>
            <person name="Berrin J.G."/>
            <person name="Delaux P.M."/>
            <person name="Dal Grande F."/>
            <person name="Keller J."/>
        </authorList>
    </citation>
    <scope>NUCLEOTIDE SEQUENCE [LARGE SCALE GENOMIC DNA]</scope>
    <source>
        <strain evidence="13 14">SAG 2036</strain>
    </source>
</reference>
<feature type="region of interest" description="Disordered" evidence="12">
    <location>
        <begin position="987"/>
        <end position="1081"/>
    </location>
</feature>
<dbReference type="Proteomes" id="UP001465755">
    <property type="component" value="Unassembled WGS sequence"/>
</dbReference>
<protein>
    <recommendedName>
        <fullName evidence="4">Pantoate--beta-alanine ligase</fullName>
        <ecNumber evidence="3">6.3.2.1</ecNumber>
    </recommendedName>
    <alternativeName>
        <fullName evidence="10">Pantoate-activating enzyme</fullName>
    </alternativeName>
    <alternativeName>
        <fullName evidence="9">Pantothenate synthetase</fullName>
    </alternativeName>
</protein>
<dbReference type="PANTHER" id="PTHR21299">
    <property type="entry name" value="CYTIDYLATE KINASE/PANTOATE-BETA-ALANINE LIGASE"/>
    <property type="match status" value="1"/>
</dbReference>
<dbReference type="GO" id="GO:0005524">
    <property type="term" value="F:ATP binding"/>
    <property type="evidence" value="ECO:0007669"/>
    <property type="project" value="UniProtKB-KW"/>
</dbReference>
<dbReference type="CDD" id="cd00560">
    <property type="entry name" value="PanC"/>
    <property type="match status" value="1"/>
</dbReference>
<sequence>MLICSDADEMRSFSRTEKKRNRTVALVPTMGCLHDGHASLIKAARTEADVVVVSIYVNPTQFSVNEDFGQYPRQRAADHTVLEALGVEATFEPASLYHRGSQGAGEAASLAGADSGQPGSHETFVQVERLQKGLCARTRPHFFKGVATVVLKLFHIVEPDVAFFGQKDYQQLQVITRMTRDLDMAVRVASVPIMREPDGLAMSSRNKLLSPEARKASLSIWQALQWAQEACASGSVAGTAALQAEVAARIGKAGGKVDYVEVVDPQELTTLTNAGEAPAVITVLAIERMAEDRLHAMNEEQLGKASESTNEGRAPGTLSLKGARRRYSRELLLSFQDQPSQKEVPSSLDSVEFRELQRDPPVEHLQGPQQGRGLPHSPPAGGIVPPKENWRNLQVPIRPPGLPPGRQPPVGARSSLIEESPQHDGPHGQLGASPGHPAQLGGQPPNSWRRPSGSWRREDGSLSPPRGGRQGSREGERWSNDAWRAPMPGGRGAVPTVGGRGRGPAGPEGPMGRGRPGPPPMAQMRWEEGPAPSLSGSFDALGPQGRPRPGGRGQGAPSGLLPTRESDWRAKGSNGAPPNGDARRHERDAAGRGMPAWMAGDEGEEADGRYPGKAGPDGGEADFMRMRREIEAERAQFNRQAGPGQAHPSQAADFLTDDDYEAMRQEDHSEGPTRTADGSASQSTEPSPIREPASHPPPGLGNVPAMHSTATRDLRAAFGFDDDSASDHSQEREQRPDSSPAAAPKPAAPPMGPAGSGAVSEGFEGMDEGMHRRFHWLQLEASPTRPVPPSAPPVSNGMGALMEMMQRASQGQSAASPPPQALSNAPAGPQAASPQQQPQQPRPANSGAPGFTRSPSPARQSSAPSLAPIGSAAEGSQSGSGLQLKALRSEQLDGHLPGQRQDSGGQRDSPPLSAWRPEAAAQPPSRPASALAAPQGAQAQAQQGTVAPAPSIASAPSNPLSTWPSFDAKAPPREIRSLWDSLSDNTVSLEGRAATPAGVQQQQQQQQAQAQHSILDALKRAQTPQQQQQQQQQQAGLAAQRSGKLEGVSTGMPGAKSGGLESMGSGSLRGQPQGAPSAAANQGAGASLLSILSGNMQPAAGAMQPSQGNNWPGSADAKESLRETLDNVFAAAAKQDRSVPAHHLNQLGLYSQAMNQNQLLGKQSMPMRHDGVQSPHLGQPSQLSLQQIQQLQLQQQLQQRQQQQAALQRLQAGHAGGGRLSAQLGAADASHLGLGGYQAPGQGAQDQLQALLQRAAYSQSAYGQAQPQSQHGLPAGWSHNIDEATLASLRSHGATSLEAAAKHLAEQRAAQQALQLQQAQQQQLAAQQAAAQSRLQGLAAQHQAALQQQQQQQQHQQHQQQQVPGLSMHMQDQYAGLGLRGGLLPQGLVSAHSGLPQGHQGQALEGLTGVDPQLLAQAGRNAQLPMLPLQSRHGHRQ</sequence>
<dbReference type="GO" id="GO:0004592">
    <property type="term" value="F:pantoate-beta-alanine ligase activity"/>
    <property type="evidence" value="ECO:0007669"/>
    <property type="project" value="UniProtKB-EC"/>
</dbReference>
<proteinExistence type="inferred from homology"/>
<keyword evidence="14" id="KW-1185">Reference proteome</keyword>
<evidence type="ECO:0000256" key="7">
    <source>
        <dbReference type="ARBA" id="ARBA00022741"/>
    </source>
</evidence>
<dbReference type="EMBL" id="JALJOQ010000002">
    <property type="protein sequence ID" value="KAK9813858.1"/>
    <property type="molecule type" value="Genomic_DNA"/>
</dbReference>
<feature type="region of interest" description="Disordered" evidence="12">
    <location>
        <begin position="301"/>
        <end position="321"/>
    </location>
</feature>
<dbReference type="NCBIfam" id="TIGR00018">
    <property type="entry name" value="panC"/>
    <property type="match status" value="1"/>
</dbReference>
<evidence type="ECO:0000256" key="1">
    <source>
        <dbReference type="ARBA" id="ARBA00004990"/>
    </source>
</evidence>
<feature type="region of interest" description="Disordered" evidence="12">
    <location>
        <begin position="1098"/>
        <end position="1119"/>
    </location>
</feature>
<feature type="compositionally biased region" description="Gly residues" evidence="12">
    <location>
        <begin position="498"/>
        <end position="515"/>
    </location>
</feature>
<keyword evidence="7" id="KW-0547">Nucleotide-binding</keyword>
<feature type="compositionally biased region" description="Low complexity" evidence="12">
    <location>
        <begin position="854"/>
        <end position="884"/>
    </location>
</feature>
<dbReference type="InterPro" id="IPR014729">
    <property type="entry name" value="Rossmann-like_a/b/a_fold"/>
</dbReference>
<evidence type="ECO:0000256" key="12">
    <source>
        <dbReference type="SAM" id="MobiDB-lite"/>
    </source>
</evidence>
<dbReference type="Gene3D" id="3.40.50.620">
    <property type="entry name" value="HUPs"/>
    <property type="match status" value="1"/>
</dbReference>
<evidence type="ECO:0000313" key="14">
    <source>
        <dbReference type="Proteomes" id="UP001465755"/>
    </source>
</evidence>
<dbReference type="Pfam" id="PF02569">
    <property type="entry name" value="Pantoate_ligase"/>
    <property type="match status" value="1"/>
</dbReference>
<comment type="similarity">
    <text evidence="2">Belongs to the pantothenate synthetase family.</text>
</comment>
<dbReference type="PANTHER" id="PTHR21299:SF1">
    <property type="entry name" value="PANTOATE--BETA-ALANINE LIGASE"/>
    <property type="match status" value="1"/>
</dbReference>
<keyword evidence="6" id="KW-0566">Pantothenate biosynthesis</keyword>
<dbReference type="SUPFAM" id="SSF52374">
    <property type="entry name" value="Nucleotidylyl transferase"/>
    <property type="match status" value="1"/>
</dbReference>
<feature type="compositionally biased region" description="Pro residues" evidence="12">
    <location>
        <begin position="397"/>
        <end position="407"/>
    </location>
</feature>
<feature type="compositionally biased region" description="Low complexity" evidence="12">
    <location>
        <begin position="1025"/>
        <end position="1034"/>
    </location>
</feature>
<accession>A0AAW1PV78</accession>
<feature type="compositionally biased region" description="Basic and acidic residues" evidence="12">
    <location>
        <begin position="622"/>
        <end position="636"/>
    </location>
</feature>
<keyword evidence="8" id="KW-0067">ATP-binding</keyword>
<feature type="compositionally biased region" description="Low complexity" evidence="12">
    <location>
        <begin position="1000"/>
        <end position="1011"/>
    </location>
</feature>
<feature type="compositionally biased region" description="Basic and acidic residues" evidence="12">
    <location>
        <begin position="581"/>
        <end position="590"/>
    </location>
</feature>
<feature type="region of interest" description="Disordered" evidence="12">
    <location>
        <begin position="362"/>
        <end position="968"/>
    </location>
</feature>
<feature type="compositionally biased region" description="Polar residues" evidence="12">
    <location>
        <begin position="676"/>
        <end position="686"/>
    </location>
</feature>
<evidence type="ECO:0000256" key="8">
    <source>
        <dbReference type="ARBA" id="ARBA00022840"/>
    </source>
</evidence>
<evidence type="ECO:0000256" key="10">
    <source>
        <dbReference type="ARBA" id="ARBA00032806"/>
    </source>
</evidence>
<dbReference type="Gene3D" id="3.30.1300.10">
    <property type="entry name" value="Pantoate-beta-alanine ligase, C-terminal domain"/>
    <property type="match status" value="1"/>
</dbReference>
<evidence type="ECO:0000256" key="5">
    <source>
        <dbReference type="ARBA" id="ARBA00022598"/>
    </source>
</evidence>
<feature type="compositionally biased region" description="Low complexity" evidence="12">
    <location>
        <begin position="916"/>
        <end position="961"/>
    </location>
</feature>
<dbReference type="GO" id="GO:0005829">
    <property type="term" value="C:cytosol"/>
    <property type="evidence" value="ECO:0007669"/>
    <property type="project" value="TreeGrafter"/>
</dbReference>
<gene>
    <name evidence="13" type="ORF">WJX73_002233</name>
</gene>
<comment type="pathway">
    <text evidence="1">Cofactor biosynthesis; (R)-pantothenate biosynthesis; (R)-pantothenate from (R)-pantoate and beta-alanine: step 1/1.</text>
</comment>
<evidence type="ECO:0000256" key="3">
    <source>
        <dbReference type="ARBA" id="ARBA00012219"/>
    </source>
</evidence>
<evidence type="ECO:0000256" key="6">
    <source>
        <dbReference type="ARBA" id="ARBA00022655"/>
    </source>
</evidence>
<dbReference type="HAMAP" id="MF_00158">
    <property type="entry name" value="PanC"/>
    <property type="match status" value="1"/>
</dbReference>
<dbReference type="GO" id="GO:0015940">
    <property type="term" value="P:pantothenate biosynthetic process"/>
    <property type="evidence" value="ECO:0007669"/>
    <property type="project" value="UniProtKB-KW"/>
</dbReference>
<name>A0AAW1PV78_9CHLO</name>
<feature type="compositionally biased region" description="Low complexity" evidence="12">
    <location>
        <begin position="1058"/>
        <end position="1081"/>
    </location>
</feature>